<sequence>MSGRGRSPVGVGNLKHGRYALAQAWPKVTENIGPGDGHGLMHECTMLQLPSLAMFEQMPPNLLEVTTRSMSEDVGCQMLIPGKSLVGTIRLPSKRVPYARPPSIVRSPGDY</sequence>
<dbReference type="RefSeq" id="XP_067481900.1">
    <property type="nucleotide sequence ID" value="XM_067625470.1"/>
</dbReference>
<protein>
    <submittedName>
        <fullName evidence="1">Uncharacterized protein</fullName>
    </submittedName>
</protein>
<keyword evidence="2" id="KW-1185">Reference proteome</keyword>
<dbReference type="VEuPathDB" id="FungiDB:ASPBRDRAFT_457098"/>
<dbReference type="Proteomes" id="UP000184499">
    <property type="component" value="Unassembled WGS sequence"/>
</dbReference>
<proteinExistence type="predicted"/>
<dbReference type="AlphaFoldDB" id="A0A1L9USQ3"/>
<reference evidence="2" key="1">
    <citation type="journal article" date="2017" name="Genome Biol.">
        <title>Comparative genomics reveals high biological diversity and specific adaptations in the industrially and medically important fungal genus Aspergillus.</title>
        <authorList>
            <person name="de Vries R.P."/>
            <person name="Riley R."/>
            <person name="Wiebenga A."/>
            <person name="Aguilar-Osorio G."/>
            <person name="Amillis S."/>
            <person name="Uchima C.A."/>
            <person name="Anderluh G."/>
            <person name="Asadollahi M."/>
            <person name="Askin M."/>
            <person name="Barry K."/>
            <person name="Battaglia E."/>
            <person name="Bayram O."/>
            <person name="Benocci T."/>
            <person name="Braus-Stromeyer S.A."/>
            <person name="Caldana C."/>
            <person name="Canovas D."/>
            <person name="Cerqueira G.C."/>
            <person name="Chen F."/>
            <person name="Chen W."/>
            <person name="Choi C."/>
            <person name="Clum A."/>
            <person name="Dos Santos R.A."/>
            <person name="Damasio A.R."/>
            <person name="Diallinas G."/>
            <person name="Emri T."/>
            <person name="Fekete E."/>
            <person name="Flipphi M."/>
            <person name="Freyberg S."/>
            <person name="Gallo A."/>
            <person name="Gournas C."/>
            <person name="Habgood R."/>
            <person name="Hainaut M."/>
            <person name="Harispe M.L."/>
            <person name="Henrissat B."/>
            <person name="Hilden K.S."/>
            <person name="Hope R."/>
            <person name="Hossain A."/>
            <person name="Karabika E."/>
            <person name="Karaffa L."/>
            <person name="Karanyi Z."/>
            <person name="Krasevec N."/>
            <person name="Kuo A."/>
            <person name="Kusch H."/>
            <person name="LaButti K."/>
            <person name="Lagendijk E.L."/>
            <person name="Lapidus A."/>
            <person name="Levasseur A."/>
            <person name="Lindquist E."/>
            <person name="Lipzen A."/>
            <person name="Logrieco A.F."/>
            <person name="MacCabe A."/>
            <person name="Maekelae M.R."/>
            <person name="Malavazi I."/>
            <person name="Melin P."/>
            <person name="Meyer V."/>
            <person name="Mielnichuk N."/>
            <person name="Miskei M."/>
            <person name="Molnar A.P."/>
            <person name="Mule G."/>
            <person name="Ngan C.Y."/>
            <person name="Orejas M."/>
            <person name="Orosz E."/>
            <person name="Ouedraogo J.P."/>
            <person name="Overkamp K.M."/>
            <person name="Park H.-S."/>
            <person name="Perrone G."/>
            <person name="Piumi F."/>
            <person name="Punt P.J."/>
            <person name="Ram A.F."/>
            <person name="Ramon A."/>
            <person name="Rauscher S."/>
            <person name="Record E."/>
            <person name="Riano-Pachon D.M."/>
            <person name="Robert V."/>
            <person name="Roehrig J."/>
            <person name="Ruller R."/>
            <person name="Salamov A."/>
            <person name="Salih N.S."/>
            <person name="Samson R.A."/>
            <person name="Sandor E."/>
            <person name="Sanguinetti M."/>
            <person name="Schuetze T."/>
            <person name="Sepcic K."/>
            <person name="Shelest E."/>
            <person name="Sherlock G."/>
            <person name="Sophianopoulou V."/>
            <person name="Squina F.M."/>
            <person name="Sun H."/>
            <person name="Susca A."/>
            <person name="Todd R.B."/>
            <person name="Tsang A."/>
            <person name="Unkles S.E."/>
            <person name="van de Wiele N."/>
            <person name="van Rossen-Uffink D."/>
            <person name="Oliveira J.V."/>
            <person name="Vesth T.C."/>
            <person name="Visser J."/>
            <person name="Yu J.-H."/>
            <person name="Zhou M."/>
            <person name="Andersen M.R."/>
            <person name="Archer D.B."/>
            <person name="Baker S.E."/>
            <person name="Benoit I."/>
            <person name="Brakhage A.A."/>
            <person name="Braus G.H."/>
            <person name="Fischer R."/>
            <person name="Frisvad J.C."/>
            <person name="Goldman G.H."/>
            <person name="Houbraken J."/>
            <person name="Oakley B."/>
            <person name="Pocsi I."/>
            <person name="Scazzocchio C."/>
            <person name="Seiboth B."/>
            <person name="vanKuyk P.A."/>
            <person name="Wortman J."/>
            <person name="Dyer P.S."/>
            <person name="Grigoriev I.V."/>
        </authorList>
    </citation>
    <scope>NUCLEOTIDE SEQUENCE [LARGE SCALE GENOMIC DNA]</scope>
    <source>
        <strain evidence="2">CBS 101740 / IMI 381727 / IBT 21946</strain>
    </source>
</reference>
<dbReference type="GeneID" id="93577958"/>
<organism evidence="1 2">
    <name type="scientific">Aspergillus brasiliensis (strain CBS 101740 / IMI 381727 / IBT 21946)</name>
    <dbReference type="NCBI Taxonomy" id="767769"/>
    <lineage>
        <taxon>Eukaryota</taxon>
        <taxon>Fungi</taxon>
        <taxon>Dikarya</taxon>
        <taxon>Ascomycota</taxon>
        <taxon>Pezizomycotina</taxon>
        <taxon>Eurotiomycetes</taxon>
        <taxon>Eurotiomycetidae</taxon>
        <taxon>Eurotiales</taxon>
        <taxon>Aspergillaceae</taxon>
        <taxon>Aspergillus</taxon>
        <taxon>Aspergillus subgen. Circumdati</taxon>
    </lineage>
</organism>
<dbReference type="EMBL" id="KV878681">
    <property type="protein sequence ID" value="OJJ74652.1"/>
    <property type="molecule type" value="Genomic_DNA"/>
</dbReference>
<evidence type="ECO:0000313" key="1">
    <source>
        <dbReference type="EMBL" id="OJJ74652.1"/>
    </source>
</evidence>
<gene>
    <name evidence="1" type="ORF">ASPBRDRAFT_457098</name>
</gene>
<dbReference type="OrthoDB" id="10500105at2759"/>
<name>A0A1L9USQ3_ASPBC</name>
<accession>A0A1L9USQ3</accession>
<evidence type="ECO:0000313" key="2">
    <source>
        <dbReference type="Proteomes" id="UP000184499"/>
    </source>
</evidence>